<comment type="caution">
    <text evidence="3">The sequence shown here is derived from an EMBL/GenBank/DDBJ whole genome shotgun (WGS) entry which is preliminary data.</text>
</comment>
<dbReference type="PANTHER" id="PTHR43698">
    <property type="entry name" value="RIBD C-TERMINAL DOMAIN CONTAINING PROTEIN"/>
    <property type="match status" value="1"/>
</dbReference>
<accession>A0A940XE26</accession>
<organism evidence="3 4">
    <name type="scientific">Streptomyces tagetis</name>
    <dbReference type="NCBI Taxonomy" id="2820809"/>
    <lineage>
        <taxon>Bacteria</taxon>
        <taxon>Bacillati</taxon>
        <taxon>Actinomycetota</taxon>
        <taxon>Actinomycetes</taxon>
        <taxon>Kitasatosporales</taxon>
        <taxon>Streptomycetaceae</taxon>
        <taxon>Streptomyces</taxon>
    </lineage>
</organism>
<dbReference type="RefSeq" id="WP_210869925.1">
    <property type="nucleotide sequence ID" value="NZ_JAGPNL010000002.1"/>
</dbReference>
<dbReference type="PANTHER" id="PTHR43698:SF1">
    <property type="entry name" value="BLL4564 PROTEIN"/>
    <property type="match status" value="1"/>
</dbReference>
<dbReference type="EMBL" id="JAGPNL010000002">
    <property type="protein sequence ID" value="MBQ0826546.1"/>
    <property type="molecule type" value="Genomic_DNA"/>
</dbReference>
<gene>
    <name evidence="3" type="ORF">J5Y05_08505</name>
</gene>
<proteinExistence type="predicted"/>
<dbReference type="AlphaFoldDB" id="A0A940XE26"/>
<evidence type="ECO:0000313" key="4">
    <source>
        <dbReference type="Proteomes" id="UP000677875"/>
    </source>
</evidence>
<dbReference type="CDD" id="cd02233">
    <property type="entry name" value="cupin_HNL-like"/>
    <property type="match status" value="1"/>
</dbReference>
<dbReference type="InterPro" id="IPR047263">
    <property type="entry name" value="HNL-like_cupin"/>
</dbReference>
<reference evidence="3" key="1">
    <citation type="submission" date="2021-04" db="EMBL/GenBank/DDBJ databases">
        <title>Genome seq and assembly of Streptomyces sp. RG38.</title>
        <authorList>
            <person name="Chhetri G."/>
        </authorList>
    </citation>
    <scope>NUCLEOTIDE SEQUENCE</scope>
    <source>
        <strain evidence="3">RG38</strain>
    </source>
</reference>
<sequence>MIIIPGRAPQEARPRTDTFAGTVWTDPVLPTTDGVTVNQVFFTPGSRTHWHRHEHGQILLVTAGGGRIQSRGGPVRPLRVGDTVWVPPGEIHWHGGGEDSFLVHLAISLGTTEWMEPVDAAQETPAATDTTDTTDTTAAADDTETGATDPTPTPTPEGAQTS</sequence>
<dbReference type="Gene3D" id="2.60.120.10">
    <property type="entry name" value="Jelly Rolls"/>
    <property type="match status" value="1"/>
</dbReference>
<keyword evidence="4" id="KW-1185">Reference proteome</keyword>
<evidence type="ECO:0000313" key="3">
    <source>
        <dbReference type="EMBL" id="MBQ0826546.1"/>
    </source>
</evidence>
<feature type="domain" description="Cupin type-2" evidence="2">
    <location>
        <begin position="42"/>
        <end position="95"/>
    </location>
</feature>
<name>A0A940XE26_9ACTN</name>
<feature type="region of interest" description="Disordered" evidence="1">
    <location>
        <begin position="121"/>
        <end position="162"/>
    </location>
</feature>
<evidence type="ECO:0000259" key="2">
    <source>
        <dbReference type="Pfam" id="PF07883"/>
    </source>
</evidence>
<dbReference type="InterPro" id="IPR013096">
    <property type="entry name" value="Cupin_2"/>
</dbReference>
<dbReference type="InterPro" id="IPR011051">
    <property type="entry name" value="RmlC_Cupin_sf"/>
</dbReference>
<dbReference type="Pfam" id="PF07883">
    <property type="entry name" value="Cupin_2"/>
    <property type="match status" value="1"/>
</dbReference>
<protein>
    <submittedName>
        <fullName evidence="3">Cupin domain-containing protein</fullName>
    </submittedName>
</protein>
<dbReference type="SUPFAM" id="SSF51182">
    <property type="entry name" value="RmlC-like cupins"/>
    <property type="match status" value="1"/>
</dbReference>
<dbReference type="Proteomes" id="UP000677875">
    <property type="component" value="Unassembled WGS sequence"/>
</dbReference>
<evidence type="ECO:0000256" key="1">
    <source>
        <dbReference type="SAM" id="MobiDB-lite"/>
    </source>
</evidence>
<dbReference type="InterPro" id="IPR014710">
    <property type="entry name" value="RmlC-like_jellyroll"/>
</dbReference>